<evidence type="ECO:0000313" key="3">
    <source>
        <dbReference type="Proteomes" id="UP000236723"/>
    </source>
</evidence>
<feature type="domain" description="DUF397" evidence="1">
    <location>
        <begin position="8"/>
        <end position="60"/>
    </location>
</feature>
<organism evidence="2 3">
    <name type="scientific">Thermomonospora echinospora</name>
    <dbReference type="NCBI Taxonomy" id="1992"/>
    <lineage>
        <taxon>Bacteria</taxon>
        <taxon>Bacillati</taxon>
        <taxon>Actinomycetota</taxon>
        <taxon>Actinomycetes</taxon>
        <taxon>Streptosporangiales</taxon>
        <taxon>Thermomonosporaceae</taxon>
        <taxon>Thermomonospora</taxon>
    </lineage>
</organism>
<dbReference type="OrthoDB" id="3481959at2"/>
<accession>A0A1H5VHP3</accession>
<protein>
    <recommendedName>
        <fullName evidence="1">DUF397 domain-containing protein</fullName>
    </recommendedName>
</protein>
<dbReference type="AlphaFoldDB" id="A0A1H5VHP3"/>
<dbReference type="Pfam" id="PF04149">
    <property type="entry name" value="DUF397"/>
    <property type="match status" value="1"/>
</dbReference>
<proteinExistence type="predicted"/>
<dbReference type="InterPro" id="IPR007278">
    <property type="entry name" value="DUF397"/>
</dbReference>
<dbReference type="EMBL" id="FNVO01000002">
    <property type="protein sequence ID" value="SEF86576.1"/>
    <property type="molecule type" value="Genomic_DNA"/>
</dbReference>
<keyword evidence="3" id="KW-1185">Reference proteome</keyword>
<evidence type="ECO:0000313" key="2">
    <source>
        <dbReference type="EMBL" id="SEF86576.1"/>
    </source>
</evidence>
<evidence type="ECO:0000259" key="1">
    <source>
        <dbReference type="Pfam" id="PF04149"/>
    </source>
</evidence>
<dbReference type="Proteomes" id="UP000236723">
    <property type="component" value="Unassembled WGS sequence"/>
</dbReference>
<name>A0A1H5VHP3_9ACTN</name>
<reference evidence="3" key="1">
    <citation type="submission" date="2016-10" db="EMBL/GenBank/DDBJ databases">
        <authorList>
            <person name="Varghese N."/>
            <person name="Submissions S."/>
        </authorList>
    </citation>
    <scope>NUCLEOTIDE SEQUENCE [LARGE SCALE GENOMIC DNA]</scope>
    <source>
        <strain evidence="3">DSM 43163</strain>
    </source>
</reference>
<sequence>MSDATKIEWRKSSYSDAGSGDCVELATLPGVVGIRDSKNPAAGHLQVGRRHLAALFTEVKTGRHDL</sequence>
<dbReference type="RefSeq" id="WP_103936587.1">
    <property type="nucleotide sequence ID" value="NZ_FNVO01000002.1"/>
</dbReference>
<gene>
    <name evidence="2" type="ORF">SAMN04489712_102321</name>
</gene>